<dbReference type="InterPro" id="IPR000305">
    <property type="entry name" value="GIY-YIG_endonuc"/>
</dbReference>
<feature type="domain" description="GIY-YIG" evidence="2">
    <location>
        <begin position="81"/>
        <end position="100"/>
    </location>
</feature>
<feature type="non-terminal residue" evidence="3">
    <location>
        <position position="100"/>
    </location>
</feature>
<organism evidence="3 4">
    <name type="scientific">Candidatus Afipia apatlaquensis</name>
    <dbReference type="NCBI Taxonomy" id="2712852"/>
    <lineage>
        <taxon>Bacteria</taxon>
        <taxon>Pseudomonadati</taxon>
        <taxon>Pseudomonadota</taxon>
        <taxon>Alphaproteobacteria</taxon>
        <taxon>Hyphomicrobiales</taxon>
        <taxon>Nitrobacteraceae</taxon>
        <taxon>Afipia</taxon>
    </lineage>
</organism>
<evidence type="ECO:0000313" key="4">
    <source>
        <dbReference type="Proteomes" id="UP000480266"/>
    </source>
</evidence>
<evidence type="ECO:0000313" key="3">
    <source>
        <dbReference type="EMBL" id="NGX98155.1"/>
    </source>
</evidence>
<proteinExistence type="predicted"/>
<protein>
    <submittedName>
        <fullName evidence="3">Excinuclease ABC subunit C</fullName>
    </submittedName>
</protein>
<feature type="region of interest" description="Disordered" evidence="1">
    <location>
        <begin position="1"/>
        <end position="59"/>
    </location>
</feature>
<dbReference type="PROSITE" id="PS50164">
    <property type="entry name" value="GIY_YIG"/>
    <property type="match status" value="1"/>
</dbReference>
<evidence type="ECO:0000256" key="1">
    <source>
        <dbReference type="SAM" id="MobiDB-lite"/>
    </source>
</evidence>
<comment type="caution">
    <text evidence="3">The sequence shown here is derived from an EMBL/GenBank/DDBJ whole genome shotgun (WGS) entry which is preliminary data.</text>
</comment>
<sequence length="100" mass="10583">MIHDTSDPTQPPDQPAPDAPPQEPSARNLRGQDLDPASIPAEEDEEARLPEPIDDSADVASEGTLAIGRAAIERAVKLAPTSPGVYRMLNAANDVLYVGK</sequence>
<feature type="compositionally biased region" description="Pro residues" evidence="1">
    <location>
        <begin position="9"/>
        <end position="23"/>
    </location>
</feature>
<feature type="compositionally biased region" description="Acidic residues" evidence="1">
    <location>
        <begin position="41"/>
        <end position="57"/>
    </location>
</feature>
<evidence type="ECO:0000259" key="2">
    <source>
        <dbReference type="PROSITE" id="PS50164"/>
    </source>
</evidence>
<reference evidence="3" key="1">
    <citation type="submission" date="2020-02" db="EMBL/GenBank/DDBJ databases">
        <title>Draft genome sequence of Candidatus Afipia apatlaquensis IBT-C3, a potential strain for decolorization of textile dyes.</title>
        <authorList>
            <person name="Sanchez-Reyes A."/>
            <person name="Breton-Deval L."/>
            <person name="Mangelson H."/>
            <person name="Sanchez-Flores A."/>
        </authorList>
    </citation>
    <scope>NUCLEOTIDE SEQUENCE [LARGE SCALE GENOMIC DNA]</scope>
    <source>
        <strain evidence="3">IBT-C3</strain>
    </source>
</reference>
<dbReference type="AlphaFoldDB" id="A0A7C9VNX4"/>
<keyword evidence="4" id="KW-1185">Reference proteome</keyword>
<dbReference type="EMBL" id="JAAMRR010001211">
    <property type="protein sequence ID" value="NGX98155.1"/>
    <property type="molecule type" value="Genomic_DNA"/>
</dbReference>
<dbReference type="Proteomes" id="UP000480266">
    <property type="component" value="Unassembled WGS sequence"/>
</dbReference>
<accession>A0A7C9VNX4</accession>
<name>A0A7C9VNX4_9BRAD</name>
<gene>
    <name evidence="3" type="ORF">G4V63_24000</name>
</gene>